<feature type="transmembrane region" description="Helical" evidence="6">
    <location>
        <begin position="20"/>
        <end position="43"/>
    </location>
</feature>
<dbReference type="EMBL" id="CP014229">
    <property type="protein sequence ID" value="AMD91212.1"/>
    <property type="molecule type" value="Genomic_DNA"/>
</dbReference>
<dbReference type="RefSeq" id="WP_062254273.1">
    <property type="nucleotide sequence ID" value="NZ_CP014229.1"/>
</dbReference>
<feature type="domain" description="ABC transmembrane type-1" evidence="7">
    <location>
        <begin position="16"/>
        <end position="200"/>
    </location>
</feature>
<evidence type="ECO:0000259" key="7">
    <source>
        <dbReference type="PROSITE" id="PS50928"/>
    </source>
</evidence>
<keyword evidence="5 6" id="KW-0472">Membrane</keyword>
<gene>
    <name evidence="8" type="ORF">AXF13_14350</name>
</gene>
<keyword evidence="2 6" id="KW-0813">Transport</keyword>
<dbReference type="Proteomes" id="UP000069241">
    <property type="component" value="Chromosome"/>
</dbReference>
<dbReference type="PROSITE" id="PS50928">
    <property type="entry name" value="ABC_TM1"/>
    <property type="match status" value="1"/>
</dbReference>
<evidence type="ECO:0000256" key="6">
    <source>
        <dbReference type="RuleBase" id="RU363032"/>
    </source>
</evidence>
<evidence type="ECO:0000256" key="5">
    <source>
        <dbReference type="ARBA" id="ARBA00023136"/>
    </source>
</evidence>
<evidence type="ECO:0000256" key="3">
    <source>
        <dbReference type="ARBA" id="ARBA00022692"/>
    </source>
</evidence>
<dbReference type="Gene3D" id="1.10.3720.10">
    <property type="entry name" value="MetI-like"/>
    <property type="match status" value="1"/>
</dbReference>
<accession>A0A0X8JMA0</accession>
<feature type="transmembrane region" description="Helical" evidence="6">
    <location>
        <begin position="50"/>
        <end position="70"/>
    </location>
</feature>
<evidence type="ECO:0000256" key="1">
    <source>
        <dbReference type="ARBA" id="ARBA00004651"/>
    </source>
</evidence>
<dbReference type="PANTHER" id="PTHR30177:SF4">
    <property type="entry name" value="OSMOPROTECTANT IMPORT PERMEASE PROTEIN OSMW"/>
    <property type="match status" value="1"/>
</dbReference>
<proteinExistence type="inferred from homology"/>
<dbReference type="GO" id="GO:0005886">
    <property type="term" value="C:plasma membrane"/>
    <property type="evidence" value="ECO:0007669"/>
    <property type="project" value="UniProtKB-SubCell"/>
</dbReference>
<dbReference type="InterPro" id="IPR035906">
    <property type="entry name" value="MetI-like_sf"/>
</dbReference>
<reference evidence="9" key="1">
    <citation type="submission" date="2016-02" db="EMBL/GenBank/DDBJ databases">
        <authorList>
            <person name="Holder M.E."/>
            <person name="Ajami N.J."/>
            <person name="Petrosino J.F."/>
        </authorList>
    </citation>
    <scope>NUCLEOTIDE SEQUENCE [LARGE SCALE GENOMIC DNA]</scope>
    <source>
        <strain evidence="9">CCUG 45958</strain>
    </source>
</reference>
<dbReference type="GO" id="GO:0055085">
    <property type="term" value="P:transmembrane transport"/>
    <property type="evidence" value="ECO:0007669"/>
    <property type="project" value="InterPro"/>
</dbReference>
<dbReference type="InterPro" id="IPR000515">
    <property type="entry name" value="MetI-like"/>
</dbReference>
<name>A0A0X8JMA0_9BACT</name>
<keyword evidence="4 6" id="KW-1133">Transmembrane helix</keyword>
<evidence type="ECO:0000256" key="4">
    <source>
        <dbReference type="ARBA" id="ARBA00022989"/>
    </source>
</evidence>
<comment type="similarity">
    <text evidence="6">Belongs to the binding-protein-dependent transport system permease family.</text>
</comment>
<keyword evidence="9" id="KW-1185">Reference proteome</keyword>
<keyword evidence="3 6" id="KW-0812">Transmembrane</keyword>
<dbReference type="Pfam" id="PF00528">
    <property type="entry name" value="BPD_transp_1"/>
    <property type="match status" value="1"/>
</dbReference>
<organism evidence="8 9">
    <name type="scientific">Desulfovibrio fairfieldensis</name>
    <dbReference type="NCBI Taxonomy" id="44742"/>
    <lineage>
        <taxon>Bacteria</taxon>
        <taxon>Pseudomonadati</taxon>
        <taxon>Thermodesulfobacteriota</taxon>
        <taxon>Desulfovibrionia</taxon>
        <taxon>Desulfovibrionales</taxon>
        <taxon>Desulfovibrionaceae</taxon>
        <taxon>Desulfovibrio</taxon>
    </lineage>
</organism>
<dbReference type="SUPFAM" id="SSF161098">
    <property type="entry name" value="MetI-like"/>
    <property type="match status" value="1"/>
</dbReference>
<feature type="transmembrane region" description="Helical" evidence="6">
    <location>
        <begin position="178"/>
        <end position="198"/>
    </location>
</feature>
<evidence type="ECO:0000256" key="2">
    <source>
        <dbReference type="ARBA" id="ARBA00022448"/>
    </source>
</evidence>
<dbReference type="InterPro" id="IPR051204">
    <property type="entry name" value="ABC_transp_perm/SBD"/>
</dbReference>
<comment type="subcellular location">
    <subcellularLocation>
        <location evidence="1 6">Cell membrane</location>
        <topology evidence="1 6">Multi-pass membrane protein</topology>
    </subcellularLocation>
</comment>
<dbReference type="PANTHER" id="PTHR30177">
    <property type="entry name" value="GLYCINE BETAINE/L-PROLINE TRANSPORT SYSTEM PERMEASE PROTEIN PROW"/>
    <property type="match status" value="1"/>
</dbReference>
<evidence type="ECO:0000313" key="9">
    <source>
        <dbReference type="Proteomes" id="UP000069241"/>
    </source>
</evidence>
<sequence length="213" mass="22757">MFDYLFSQYATLGRAFLEHLWMVAVVLGLSLAAAAVLTVTAMYSRVWSAFLVNLFSVIYAIPSLALFAILIPATGLGKTTAIIVLILYNQYVLLRNFLAGLRGVDPAMLEAAAGMGMTTLQMLYKIRLPLSLNPLFAGLRLAAVSTIGIATIAATINAGGLGSILFDGLRSMNMYKIMWGALLSACLAIGANHLLLWLENKVAVTIPGTKDGV</sequence>
<evidence type="ECO:0000313" key="8">
    <source>
        <dbReference type="EMBL" id="AMD91212.1"/>
    </source>
</evidence>
<dbReference type="CDD" id="cd06261">
    <property type="entry name" value="TM_PBP2"/>
    <property type="match status" value="1"/>
</dbReference>
<dbReference type="STRING" id="44742.AXF13_14350"/>
<dbReference type="KEGG" id="dfi:AXF13_14350"/>
<dbReference type="GO" id="GO:0031460">
    <property type="term" value="P:glycine betaine transport"/>
    <property type="evidence" value="ECO:0007669"/>
    <property type="project" value="TreeGrafter"/>
</dbReference>
<feature type="transmembrane region" description="Helical" evidence="6">
    <location>
        <begin position="144"/>
        <end position="166"/>
    </location>
</feature>
<protein>
    <submittedName>
        <fullName evidence="8">Glycine/betaine ABC transporter permease</fullName>
    </submittedName>
</protein>
<dbReference type="AlphaFoldDB" id="A0A0X8JMA0"/>